<evidence type="ECO:0000256" key="4">
    <source>
        <dbReference type="ARBA" id="ARBA00022755"/>
    </source>
</evidence>
<comment type="similarity">
    <text evidence="2">Belongs to the IMPDH/GMPR family.</text>
</comment>
<dbReference type="InterPro" id="IPR013785">
    <property type="entry name" value="Aldolase_TIM"/>
</dbReference>
<comment type="cofactor">
    <cofactor evidence="1">
        <name>K(+)</name>
        <dbReference type="ChEBI" id="CHEBI:29103"/>
    </cofactor>
</comment>
<dbReference type="Proteomes" id="UP000178344">
    <property type="component" value="Unassembled WGS sequence"/>
</dbReference>
<evidence type="ECO:0000313" key="11">
    <source>
        <dbReference type="Proteomes" id="UP000178344"/>
    </source>
</evidence>
<sequence length="352" mass="36484">MDGKIRLGLTFDDVLLEPRESGVVRSGASIETKLTKKITLAIPILSAAMDTVSEDAMAVSLGRLGGMAVMHRNCSVGVQVAMVKKAKKAGVLVGAAVGSYDLERARALDKAGVDAIVVDTAHGHSLQVIKGAKLIKKSVRAELIVGNIATKEAAAELAKFADAIKVGVGPGSICTTRIVAGVGVPQLTAIMDVAAVARKKNIPVIADGGIKYSGDAVKALAAGASAVMLGSMLAGTKESPGKVITIDGKKYKSYRGMGSFAVMSGGKSSDRYFQKGAKNFVPEGIEAVTPHKGELKDVIFQITGGIQSGMGYIGSATIAEMPKRARFIQITGAGLKESHPHSINIIKKSPNY</sequence>
<evidence type="ECO:0000256" key="7">
    <source>
        <dbReference type="ARBA" id="ARBA00023027"/>
    </source>
</evidence>
<evidence type="ECO:0000256" key="2">
    <source>
        <dbReference type="ARBA" id="ARBA00005502"/>
    </source>
</evidence>
<evidence type="ECO:0000256" key="5">
    <source>
        <dbReference type="ARBA" id="ARBA00022958"/>
    </source>
</evidence>
<dbReference type="PANTHER" id="PTHR11911:SF111">
    <property type="entry name" value="INOSINE-5'-MONOPHOSPHATE DEHYDROGENASE"/>
    <property type="match status" value="1"/>
</dbReference>
<keyword evidence="5" id="KW-0630">Potassium</keyword>
<dbReference type="EMBL" id="MFKQ01000008">
    <property type="protein sequence ID" value="OGG47539.1"/>
    <property type="molecule type" value="Genomic_DNA"/>
</dbReference>
<dbReference type="InterPro" id="IPR005990">
    <property type="entry name" value="IMP_DH"/>
</dbReference>
<reference evidence="10 11" key="1">
    <citation type="journal article" date="2016" name="Nat. Commun.">
        <title>Thousands of microbial genomes shed light on interconnected biogeochemical processes in an aquifer system.</title>
        <authorList>
            <person name="Anantharaman K."/>
            <person name="Brown C.T."/>
            <person name="Hug L.A."/>
            <person name="Sharon I."/>
            <person name="Castelle C.J."/>
            <person name="Probst A.J."/>
            <person name="Thomas B.C."/>
            <person name="Singh A."/>
            <person name="Wilkins M.J."/>
            <person name="Karaoz U."/>
            <person name="Brodie E.L."/>
            <person name="Williams K.H."/>
            <person name="Hubbard S.S."/>
            <person name="Banfield J.F."/>
        </authorList>
    </citation>
    <scope>NUCLEOTIDE SEQUENCE [LARGE SCALE GENOMIC DNA]</scope>
</reference>
<organism evidence="10 11">
    <name type="scientific">Candidatus Kaiserbacteria bacterium RIFCSPHIGHO2_01_FULL_49_13</name>
    <dbReference type="NCBI Taxonomy" id="1798477"/>
    <lineage>
        <taxon>Bacteria</taxon>
        <taxon>Candidatus Kaiseribacteriota</taxon>
    </lineage>
</organism>
<dbReference type="InterPro" id="IPR015875">
    <property type="entry name" value="IMP_DH/GMP_Rdtase_CS"/>
</dbReference>
<evidence type="ECO:0000313" key="10">
    <source>
        <dbReference type="EMBL" id="OGG47539.1"/>
    </source>
</evidence>
<gene>
    <name evidence="10" type="ORF">A2671_02140</name>
</gene>
<dbReference type="SMART" id="SM01240">
    <property type="entry name" value="IMPDH"/>
    <property type="match status" value="1"/>
</dbReference>
<feature type="domain" description="IMP dehydrogenase/GMP reductase" evidence="9">
    <location>
        <begin position="8"/>
        <end position="341"/>
    </location>
</feature>
<comment type="caution">
    <text evidence="10">The sequence shown here is derived from an EMBL/GenBank/DDBJ whole genome shotgun (WGS) entry which is preliminary data.</text>
</comment>
<comment type="catalytic activity">
    <reaction evidence="8">
        <text>IMP + NAD(+) + H2O = XMP + NADH + H(+)</text>
        <dbReference type="Rhea" id="RHEA:11708"/>
        <dbReference type="ChEBI" id="CHEBI:15377"/>
        <dbReference type="ChEBI" id="CHEBI:15378"/>
        <dbReference type="ChEBI" id="CHEBI:57464"/>
        <dbReference type="ChEBI" id="CHEBI:57540"/>
        <dbReference type="ChEBI" id="CHEBI:57945"/>
        <dbReference type="ChEBI" id="CHEBI:58053"/>
        <dbReference type="EC" id="1.1.1.205"/>
    </reaction>
</comment>
<dbReference type="GO" id="GO:0006177">
    <property type="term" value="P:GMP biosynthetic process"/>
    <property type="evidence" value="ECO:0007669"/>
    <property type="project" value="UniProtKB-KW"/>
</dbReference>
<evidence type="ECO:0000256" key="1">
    <source>
        <dbReference type="ARBA" id="ARBA00001958"/>
    </source>
</evidence>
<keyword evidence="3" id="KW-0332">GMP biosynthesis</keyword>
<dbReference type="GO" id="GO:0003938">
    <property type="term" value="F:IMP dehydrogenase activity"/>
    <property type="evidence" value="ECO:0007669"/>
    <property type="project" value="UniProtKB-EC"/>
</dbReference>
<protein>
    <recommendedName>
        <fullName evidence="9">IMP dehydrogenase/GMP reductase domain-containing protein</fullName>
    </recommendedName>
</protein>
<dbReference type="FunFam" id="3.20.20.70:FF:000424">
    <property type="entry name" value="Inosine-5'-monophosphate dehydrogenase 2"/>
    <property type="match status" value="1"/>
</dbReference>
<dbReference type="Pfam" id="PF00478">
    <property type="entry name" value="IMPDH"/>
    <property type="match status" value="1"/>
</dbReference>
<keyword evidence="4" id="KW-0658">Purine biosynthesis</keyword>
<evidence type="ECO:0000256" key="3">
    <source>
        <dbReference type="ARBA" id="ARBA00022749"/>
    </source>
</evidence>
<dbReference type="InterPro" id="IPR001093">
    <property type="entry name" value="IMP_DH_GMPRt"/>
</dbReference>
<evidence type="ECO:0000256" key="6">
    <source>
        <dbReference type="ARBA" id="ARBA00023002"/>
    </source>
</evidence>
<dbReference type="CDD" id="cd00381">
    <property type="entry name" value="IMPDH"/>
    <property type="match status" value="1"/>
</dbReference>
<accession>A0A1F6CEE2</accession>
<dbReference type="Gene3D" id="3.20.20.70">
    <property type="entry name" value="Aldolase class I"/>
    <property type="match status" value="1"/>
</dbReference>
<dbReference type="SUPFAM" id="SSF51412">
    <property type="entry name" value="Inosine monophosphate dehydrogenase (IMPDH)"/>
    <property type="match status" value="1"/>
</dbReference>
<name>A0A1F6CEE2_9BACT</name>
<dbReference type="AlphaFoldDB" id="A0A1F6CEE2"/>
<dbReference type="PANTHER" id="PTHR11911">
    <property type="entry name" value="INOSINE-5-MONOPHOSPHATE DEHYDROGENASE RELATED"/>
    <property type="match status" value="1"/>
</dbReference>
<keyword evidence="6" id="KW-0560">Oxidoreductase</keyword>
<evidence type="ECO:0000259" key="9">
    <source>
        <dbReference type="Pfam" id="PF00478"/>
    </source>
</evidence>
<dbReference type="GO" id="GO:0006183">
    <property type="term" value="P:GTP biosynthetic process"/>
    <property type="evidence" value="ECO:0007669"/>
    <property type="project" value="TreeGrafter"/>
</dbReference>
<dbReference type="PROSITE" id="PS00487">
    <property type="entry name" value="IMP_DH_GMP_RED"/>
    <property type="match status" value="1"/>
</dbReference>
<evidence type="ECO:0000256" key="8">
    <source>
        <dbReference type="ARBA" id="ARBA00048028"/>
    </source>
</evidence>
<proteinExistence type="inferred from homology"/>
<keyword evidence="7" id="KW-0520">NAD</keyword>